<reference evidence="1 2" key="1">
    <citation type="submission" date="2019-06" db="EMBL/GenBank/DDBJ databases">
        <title>Persicimonas caeni gen. nov., sp. nov., a predatory bacterium isolated from solar saltern.</title>
        <authorList>
            <person name="Wang S."/>
        </authorList>
    </citation>
    <scope>NUCLEOTIDE SEQUENCE [LARGE SCALE GENOMIC DNA]</scope>
    <source>
        <strain evidence="1 2">YN101</strain>
    </source>
</reference>
<organism evidence="1 2">
    <name type="scientific">Persicimonas caeni</name>
    <dbReference type="NCBI Taxonomy" id="2292766"/>
    <lineage>
        <taxon>Bacteria</taxon>
        <taxon>Deltaproteobacteria</taxon>
        <taxon>Bradymonadales</taxon>
        <taxon>Bradymonadaceae</taxon>
        <taxon>Persicimonas</taxon>
    </lineage>
</organism>
<dbReference type="Proteomes" id="UP000315995">
    <property type="component" value="Chromosome"/>
</dbReference>
<keyword evidence="2" id="KW-1185">Reference proteome</keyword>
<accession>A0A5B8YB64</accession>
<sequence length="360" mass="40566">MRTFTVDDVKPLLDEPFETSTVREALGRRIDGLCFEADCGGEVYVQPRDDMGWDLRTTHAFIETVHLAFDNHLPLTLSPDDFWLCIAQGFATHFKENVAELRERFVDFEGKELIEVRRDEFVKGSEENDWEGCFAEFTEQVADHIGVHLWDLLVADFSTTGPVEQAASEITLMDAMSPLFDYELHTVCGFPQITLLGTPDDWWDLKERAGALAEFDLTWWTGELRPVLDRVAKSAEGCADVEFWRSFYKDSGASGGPYVTGWINVLFPYLDGDDGWQRNYYIGKSKNRVRQIGGGPNVGDFPAGLSMADVLWRYYADRYPMKFVSGFVGTSQDPETLGVRPKIGWAVGQEIGSPHVGAND</sequence>
<gene>
    <name evidence="1" type="ORF">FIV42_15750</name>
</gene>
<evidence type="ECO:0000313" key="1">
    <source>
        <dbReference type="EMBL" id="QDG52144.1"/>
    </source>
</evidence>
<protein>
    <submittedName>
        <fullName evidence="1">DUF4419 domain-containing protein</fullName>
    </submittedName>
</protein>
<proteinExistence type="predicted"/>
<accession>A0A4Y6PUX1</accession>
<dbReference type="PANTHER" id="PTHR31252:SF11">
    <property type="entry name" value="DUF4419 DOMAIN-CONTAINING PROTEIN"/>
    <property type="match status" value="1"/>
</dbReference>
<dbReference type="OrthoDB" id="9806766at2"/>
<dbReference type="InterPro" id="IPR025533">
    <property type="entry name" value="DUF4419"/>
</dbReference>
<name>A0A4Y6PUX1_PERCE</name>
<dbReference type="Pfam" id="PF14388">
    <property type="entry name" value="DUF4419"/>
    <property type="match status" value="1"/>
</dbReference>
<dbReference type="PANTHER" id="PTHR31252">
    <property type="entry name" value="DUF4419 DOMAIN-CONTAINING PROTEIN"/>
    <property type="match status" value="1"/>
</dbReference>
<dbReference type="EMBL" id="CP041186">
    <property type="protein sequence ID" value="QDG52144.1"/>
    <property type="molecule type" value="Genomic_DNA"/>
</dbReference>
<dbReference type="RefSeq" id="WP_141198619.1">
    <property type="nucleotide sequence ID" value="NZ_CP041186.1"/>
</dbReference>
<dbReference type="AlphaFoldDB" id="A0A4Y6PUX1"/>
<evidence type="ECO:0000313" key="2">
    <source>
        <dbReference type="Proteomes" id="UP000315995"/>
    </source>
</evidence>